<feature type="transmembrane region" description="Helical" evidence="6">
    <location>
        <begin position="154"/>
        <end position="175"/>
    </location>
</feature>
<dbReference type="Proteomes" id="UP000830375">
    <property type="component" value="Unassembled WGS sequence"/>
</dbReference>
<sequence length="461" mass="50613">MDGTETNRRNCAKTEQQKMLDSGGNQSGSKDRVTLKKEIGLLSACAIIIGNIIGSGIFISPKGVLDHAGSVGFSLIVWVLGGGICALGSLCYAELGVTIPKSGGDYSYVLVAVERCVDHVPNDSGCDCSHLLQLLFLTWVNCSSVRWGTRIQDIFTVGKLLALVLIIVVGMIQIAKGHYDALKPQTAFEFIKDPSVGQIALAFLQASFAYSGWNFLNYEPSTCNLHLHPPCDARLYSHQHCLLLLHVPSRAAGVECCGCDIWREAARNVLLGDAHLCSSFHLWGGSMDTCLHRLGAREGHLPYLLAMIHLKSCTPIPALLCTATIVILCIGDTHNLINYVSFINYLSYGVTIAGLLYYRWKKPKMVRPIKVNLLVPCSYLVFWAVLLGFSLYSEPVVCGMGLVIMLTGVPIYFIGVQWKNKPHWISSAVEKVTYLGQRLCYVVFPQDDPSEIEPLTEKSEL</sequence>
<reference evidence="7 8" key="1">
    <citation type="submission" date="2022-01" db="EMBL/GenBank/DDBJ databases">
        <title>A high-quality chromosome-level genome assembly of rohu carp, Labeo rohita.</title>
        <authorList>
            <person name="Arick M.A. II"/>
            <person name="Hsu C.-Y."/>
            <person name="Magbanua Z."/>
            <person name="Pechanova O."/>
            <person name="Grover C."/>
            <person name="Miller E."/>
            <person name="Thrash A."/>
            <person name="Ezzel L."/>
            <person name="Alam S."/>
            <person name="Benzie J."/>
            <person name="Hamilton M."/>
            <person name="Karsi A."/>
            <person name="Lawrence M.L."/>
            <person name="Peterson D.G."/>
        </authorList>
    </citation>
    <scope>NUCLEOTIDE SEQUENCE [LARGE SCALE GENOMIC DNA]</scope>
    <source>
        <strain evidence="8">BAU-BD-2019</strain>
        <tissue evidence="7">Blood</tissue>
    </source>
</reference>
<evidence type="ECO:0000313" key="8">
    <source>
        <dbReference type="Proteomes" id="UP000830375"/>
    </source>
</evidence>
<feature type="region of interest" description="Disordered" evidence="5">
    <location>
        <begin position="1"/>
        <end position="30"/>
    </location>
</feature>
<keyword evidence="2 6" id="KW-0812">Transmembrane</keyword>
<proteinExistence type="predicted"/>
<organism evidence="7 8">
    <name type="scientific">Labeo rohita</name>
    <name type="common">Indian major carp</name>
    <name type="synonym">Cyprinus rohita</name>
    <dbReference type="NCBI Taxonomy" id="84645"/>
    <lineage>
        <taxon>Eukaryota</taxon>
        <taxon>Metazoa</taxon>
        <taxon>Chordata</taxon>
        <taxon>Craniata</taxon>
        <taxon>Vertebrata</taxon>
        <taxon>Euteleostomi</taxon>
        <taxon>Actinopterygii</taxon>
        <taxon>Neopterygii</taxon>
        <taxon>Teleostei</taxon>
        <taxon>Ostariophysi</taxon>
        <taxon>Cypriniformes</taxon>
        <taxon>Cyprinidae</taxon>
        <taxon>Labeoninae</taxon>
        <taxon>Labeonini</taxon>
        <taxon>Labeo</taxon>
    </lineage>
</organism>
<feature type="transmembrane region" description="Helical" evidence="6">
    <location>
        <begin position="303"/>
        <end position="330"/>
    </location>
</feature>
<feature type="compositionally biased region" description="Polar residues" evidence="5">
    <location>
        <begin position="13"/>
        <end position="28"/>
    </location>
</feature>
<feature type="transmembrane region" description="Helical" evidence="6">
    <location>
        <begin position="399"/>
        <end position="418"/>
    </location>
</feature>
<dbReference type="Gene3D" id="1.20.1740.10">
    <property type="entry name" value="Amino acid/polyamine transporter I"/>
    <property type="match status" value="2"/>
</dbReference>
<accession>A0ABQ8ML32</accession>
<dbReference type="InterPro" id="IPR050598">
    <property type="entry name" value="AminoAcid_Transporter"/>
</dbReference>
<keyword evidence="4 6" id="KW-0472">Membrane</keyword>
<dbReference type="EMBL" id="JACTAM010000007">
    <property type="protein sequence ID" value="KAI2662563.1"/>
    <property type="molecule type" value="Genomic_DNA"/>
</dbReference>
<feature type="transmembrane region" description="Helical" evidence="6">
    <location>
        <begin position="336"/>
        <end position="359"/>
    </location>
</feature>
<evidence type="ECO:0000256" key="1">
    <source>
        <dbReference type="ARBA" id="ARBA00004141"/>
    </source>
</evidence>
<dbReference type="PANTHER" id="PTHR11785">
    <property type="entry name" value="AMINO ACID TRANSPORTER"/>
    <property type="match status" value="1"/>
</dbReference>
<gene>
    <name evidence="7" type="ORF">H4Q32_001445</name>
</gene>
<name>A0ABQ8ML32_LABRO</name>
<comment type="subcellular location">
    <subcellularLocation>
        <location evidence="1">Membrane</location>
        <topology evidence="1">Multi-pass membrane protein</topology>
    </subcellularLocation>
</comment>
<protein>
    <submittedName>
        <fullName evidence="7">Large neutral amino acids transporter small subunit 2</fullName>
    </submittedName>
</protein>
<dbReference type="InterPro" id="IPR002293">
    <property type="entry name" value="AA/rel_permease1"/>
</dbReference>
<evidence type="ECO:0000256" key="5">
    <source>
        <dbReference type="SAM" id="MobiDB-lite"/>
    </source>
</evidence>
<feature type="transmembrane region" description="Helical" evidence="6">
    <location>
        <begin position="371"/>
        <end position="393"/>
    </location>
</feature>
<keyword evidence="8" id="KW-1185">Reference proteome</keyword>
<evidence type="ECO:0000313" key="7">
    <source>
        <dbReference type="EMBL" id="KAI2662563.1"/>
    </source>
</evidence>
<feature type="transmembrane region" description="Helical" evidence="6">
    <location>
        <begin position="195"/>
        <end position="216"/>
    </location>
</feature>
<evidence type="ECO:0000256" key="4">
    <source>
        <dbReference type="ARBA" id="ARBA00023136"/>
    </source>
</evidence>
<dbReference type="Pfam" id="PF13520">
    <property type="entry name" value="AA_permease_2"/>
    <property type="match status" value="3"/>
</dbReference>
<feature type="transmembrane region" description="Helical" evidence="6">
    <location>
        <begin position="39"/>
        <end position="59"/>
    </location>
</feature>
<dbReference type="PIRSF" id="PIRSF006060">
    <property type="entry name" value="AA_transporter"/>
    <property type="match status" value="1"/>
</dbReference>
<evidence type="ECO:0000256" key="3">
    <source>
        <dbReference type="ARBA" id="ARBA00022989"/>
    </source>
</evidence>
<comment type="caution">
    <text evidence="7">The sequence shown here is derived from an EMBL/GenBank/DDBJ whole genome shotgun (WGS) entry which is preliminary data.</text>
</comment>
<keyword evidence="3 6" id="KW-1133">Transmembrane helix</keyword>
<dbReference type="PANTHER" id="PTHR11785:SF518">
    <property type="entry name" value="ASC-TYPE AMINO ACID TRANSPORTER 1"/>
    <property type="match status" value="1"/>
</dbReference>
<evidence type="ECO:0000256" key="2">
    <source>
        <dbReference type="ARBA" id="ARBA00022692"/>
    </source>
</evidence>
<feature type="transmembrane region" description="Helical" evidence="6">
    <location>
        <begin position="71"/>
        <end position="93"/>
    </location>
</feature>
<evidence type="ECO:0000256" key="6">
    <source>
        <dbReference type="SAM" id="Phobius"/>
    </source>
</evidence>